<protein>
    <submittedName>
        <fullName evidence="1">Uncharacterized protein</fullName>
    </submittedName>
</protein>
<dbReference type="EMBL" id="WNWW01000866">
    <property type="protein sequence ID" value="KAF3421458.1"/>
    <property type="molecule type" value="Genomic_DNA"/>
</dbReference>
<keyword evidence="2" id="KW-1185">Reference proteome</keyword>
<gene>
    <name evidence="1" type="ORF">E2986_12182</name>
</gene>
<accession>A0A833S6T2</accession>
<reference evidence="1" key="1">
    <citation type="submission" date="2019-11" db="EMBL/GenBank/DDBJ databases">
        <title>The nuclear and mitochondrial genomes of Frieseomelitta varia - a highly eusocial stingless bee (Meliponini) with a permanently sterile worker caste.</title>
        <authorList>
            <person name="Freitas F.C.P."/>
            <person name="Lourenco A.P."/>
            <person name="Nunes F.M.F."/>
            <person name="Paschoal A.R."/>
            <person name="Abreu F.C.P."/>
            <person name="Barbin F.O."/>
            <person name="Bataglia L."/>
            <person name="Cardoso-Junior C.A.M."/>
            <person name="Cervoni M.S."/>
            <person name="Silva S.R."/>
            <person name="Dalarmi F."/>
            <person name="Del Lama M.A."/>
            <person name="Depintor T.S."/>
            <person name="Ferreira K.M."/>
            <person name="Goria P.S."/>
            <person name="Jaskot M.C."/>
            <person name="Lago D.C."/>
            <person name="Luna-Lucena D."/>
            <person name="Moda L.M."/>
            <person name="Nascimento L."/>
            <person name="Pedrino M."/>
            <person name="Rabico F.O."/>
            <person name="Sanches F.C."/>
            <person name="Santos D.E."/>
            <person name="Santos C.G."/>
            <person name="Vieira J."/>
            <person name="Lopes T.F."/>
            <person name="Barchuk A.R."/>
            <person name="Hartfelder K."/>
            <person name="Simoes Z.L.P."/>
            <person name="Bitondi M.M.G."/>
            <person name="Pinheiro D.G."/>
        </authorList>
    </citation>
    <scope>NUCLEOTIDE SEQUENCE</scope>
    <source>
        <strain evidence="1">USP_RPSP 00005682</strain>
        <tissue evidence="1">Whole individual</tissue>
    </source>
</reference>
<comment type="caution">
    <text evidence="1">The sequence shown here is derived from an EMBL/GenBank/DDBJ whole genome shotgun (WGS) entry which is preliminary data.</text>
</comment>
<evidence type="ECO:0000313" key="2">
    <source>
        <dbReference type="Proteomes" id="UP000655588"/>
    </source>
</evidence>
<name>A0A833S6T2_9HYME</name>
<dbReference type="Proteomes" id="UP000655588">
    <property type="component" value="Unassembled WGS sequence"/>
</dbReference>
<organism evidence="1 2">
    <name type="scientific">Frieseomelitta varia</name>
    <dbReference type="NCBI Taxonomy" id="561572"/>
    <lineage>
        <taxon>Eukaryota</taxon>
        <taxon>Metazoa</taxon>
        <taxon>Ecdysozoa</taxon>
        <taxon>Arthropoda</taxon>
        <taxon>Hexapoda</taxon>
        <taxon>Insecta</taxon>
        <taxon>Pterygota</taxon>
        <taxon>Neoptera</taxon>
        <taxon>Endopterygota</taxon>
        <taxon>Hymenoptera</taxon>
        <taxon>Apocrita</taxon>
        <taxon>Aculeata</taxon>
        <taxon>Apoidea</taxon>
        <taxon>Anthophila</taxon>
        <taxon>Apidae</taxon>
        <taxon>Frieseomelitta</taxon>
    </lineage>
</organism>
<evidence type="ECO:0000313" key="1">
    <source>
        <dbReference type="EMBL" id="KAF3421458.1"/>
    </source>
</evidence>
<proteinExistence type="predicted"/>
<dbReference type="AlphaFoldDB" id="A0A833S6T2"/>
<sequence length="63" mass="7328">MDLDIEKIHSILTEANLPSTINDLKNPTEEYIVNLINTFLRRFYIDVSAIDKVTIAEYIIFNI</sequence>